<dbReference type="GO" id="GO:0005886">
    <property type="term" value="C:plasma membrane"/>
    <property type="evidence" value="ECO:0007669"/>
    <property type="project" value="UniProtKB-SubCell"/>
</dbReference>
<proteinExistence type="predicted"/>
<evidence type="ECO:0000256" key="2">
    <source>
        <dbReference type="ARBA" id="ARBA00022475"/>
    </source>
</evidence>
<feature type="transmembrane region" description="Helical" evidence="6">
    <location>
        <begin position="9"/>
        <end position="29"/>
    </location>
</feature>
<feature type="transmembrane region" description="Helical" evidence="6">
    <location>
        <begin position="62"/>
        <end position="82"/>
    </location>
</feature>
<dbReference type="Pfam" id="PF02653">
    <property type="entry name" value="BPD_transp_2"/>
    <property type="match status" value="1"/>
</dbReference>
<dbReference type="GO" id="GO:0022857">
    <property type="term" value="F:transmembrane transporter activity"/>
    <property type="evidence" value="ECO:0007669"/>
    <property type="project" value="InterPro"/>
</dbReference>
<feature type="transmembrane region" description="Helical" evidence="6">
    <location>
        <begin position="35"/>
        <end position="55"/>
    </location>
</feature>
<dbReference type="Proteomes" id="UP000053467">
    <property type="component" value="Unassembled WGS sequence"/>
</dbReference>
<dbReference type="InterPro" id="IPR001851">
    <property type="entry name" value="ABC_transp_permease"/>
</dbReference>
<comment type="subcellular location">
    <subcellularLocation>
        <location evidence="1">Cell membrane</location>
        <topology evidence="1">Multi-pass membrane protein</topology>
    </subcellularLocation>
</comment>
<keyword evidence="2" id="KW-1003">Cell membrane</keyword>
<evidence type="ECO:0000256" key="4">
    <source>
        <dbReference type="ARBA" id="ARBA00022989"/>
    </source>
</evidence>
<evidence type="ECO:0000256" key="5">
    <source>
        <dbReference type="ARBA" id="ARBA00023136"/>
    </source>
</evidence>
<evidence type="ECO:0000256" key="6">
    <source>
        <dbReference type="SAM" id="Phobius"/>
    </source>
</evidence>
<feature type="transmembrane region" description="Helical" evidence="6">
    <location>
        <begin position="195"/>
        <end position="220"/>
    </location>
</feature>
<dbReference type="PANTHER" id="PTHR43370">
    <property type="entry name" value="SUGAR ABC TRANSPORTER INTEGRAL MEMBRANE PROTEIN-RELATED"/>
    <property type="match status" value="1"/>
</dbReference>
<feature type="transmembrane region" description="Helical" evidence="6">
    <location>
        <begin position="88"/>
        <end position="110"/>
    </location>
</feature>
<organism evidence="7 8">
    <name type="scientific">candidate division TA06 bacterium 34_109</name>
    <dbReference type="NCBI Taxonomy" id="1635277"/>
    <lineage>
        <taxon>Bacteria</taxon>
        <taxon>Bacteria division TA06</taxon>
    </lineage>
</organism>
<keyword evidence="5 6" id="KW-0472">Membrane</keyword>
<dbReference type="AlphaFoldDB" id="A0A101HZS1"/>
<evidence type="ECO:0000313" key="7">
    <source>
        <dbReference type="EMBL" id="KUK86391.1"/>
    </source>
</evidence>
<evidence type="ECO:0000256" key="1">
    <source>
        <dbReference type="ARBA" id="ARBA00004651"/>
    </source>
</evidence>
<protein>
    <submittedName>
        <fullName evidence="7">Inner-membrane translocator</fullName>
    </submittedName>
</protein>
<sequence>MIIPLIDSVIYTMLAATTPVVLAALGVMFTNFSGMFNIALEGMMLVSAFFSVFVVDITSNLWLGMIAGIGAATILGLSIFFICHYFHAEIFIVGMGANLIATGLTTFMAVQLKGSSSLIFENVPKLRRIAIPIIENIPILRGLSGHYVIDYLAIAISVICYILVFYTPYGYHLRTIGKDEWVAKTLGISITKHQFISYLWCGFLCGLGGAVLSLPVGVFLGGPVGMANGRGWLAIAVLCLGQENPLNILAAALFIGATSALSDLLQVTTSLSPRLLMALPFAAALIAIVFYMAKEHKTSLGIKI</sequence>
<reference evidence="8" key="1">
    <citation type="journal article" date="2015" name="MBio">
        <title>Genome-Resolved Metagenomic Analysis Reveals Roles for Candidate Phyla and Other Microbial Community Members in Biogeochemical Transformations in Oil Reservoirs.</title>
        <authorList>
            <person name="Hu P."/>
            <person name="Tom L."/>
            <person name="Singh A."/>
            <person name="Thomas B.C."/>
            <person name="Baker B.J."/>
            <person name="Piceno Y.M."/>
            <person name="Andersen G.L."/>
            <person name="Banfield J.F."/>
        </authorList>
    </citation>
    <scope>NUCLEOTIDE SEQUENCE [LARGE SCALE GENOMIC DNA]</scope>
</reference>
<accession>A0A101HZS1</accession>
<dbReference type="EMBL" id="LGGX01000020">
    <property type="protein sequence ID" value="KUK86391.1"/>
    <property type="molecule type" value="Genomic_DNA"/>
</dbReference>
<name>A0A101HZS1_UNCT6</name>
<evidence type="ECO:0000313" key="8">
    <source>
        <dbReference type="Proteomes" id="UP000053467"/>
    </source>
</evidence>
<keyword evidence="3 6" id="KW-0812">Transmembrane</keyword>
<gene>
    <name evidence="7" type="ORF">XE03_1523</name>
</gene>
<dbReference type="CDD" id="cd06580">
    <property type="entry name" value="TM_PBP1_transp_TpRbsC_like"/>
    <property type="match status" value="1"/>
</dbReference>
<feature type="transmembrane region" description="Helical" evidence="6">
    <location>
        <begin position="148"/>
        <end position="169"/>
    </location>
</feature>
<feature type="transmembrane region" description="Helical" evidence="6">
    <location>
        <begin position="275"/>
        <end position="293"/>
    </location>
</feature>
<comment type="caution">
    <text evidence="7">The sequence shown here is derived from an EMBL/GenBank/DDBJ whole genome shotgun (WGS) entry which is preliminary data.</text>
</comment>
<evidence type="ECO:0000256" key="3">
    <source>
        <dbReference type="ARBA" id="ARBA00022692"/>
    </source>
</evidence>
<dbReference type="PANTHER" id="PTHR43370:SF1">
    <property type="entry name" value="GUANOSINE ABC TRANSPORTER PERMEASE PROTEIN NUPQ"/>
    <property type="match status" value="1"/>
</dbReference>
<keyword evidence="4 6" id="KW-1133">Transmembrane helix</keyword>